<protein>
    <submittedName>
        <fullName evidence="4">Uncharacterized protein LOC106472108</fullName>
    </submittedName>
</protein>
<sequence>MFIQLILLSLVGLCRPHGYLQDPPSRSSMWRFGFDNPINWNDNELFCGGFRRQWVVNNGKCGICGDPWDEPQPRANENGGKYGNGIIVETYENGQTITAAVNITAHHKGHFEFRICPVRYENQKEDQDCLDQHVLELADGSGYKYILPLGSGKGVFLIDLKLPHGLTCERCVFQWHYRTANTWGICEDGTGAVGCGPQETFRGCADIRIEDPTYENTSF</sequence>
<dbReference type="GeneID" id="106472108"/>
<keyword evidence="3" id="KW-1185">Reference proteome</keyword>
<feature type="signal peptide" evidence="1">
    <location>
        <begin position="1"/>
        <end position="16"/>
    </location>
</feature>
<feature type="domain" description="Chitin-binding type-4" evidence="2">
    <location>
        <begin position="17"/>
        <end position="207"/>
    </location>
</feature>
<dbReference type="Pfam" id="PF03067">
    <property type="entry name" value="LPMO_10"/>
    <property type="match status" value="1"/>
</dbReference>
<dbReference type="InterPro" id="IPR004302">
    <property type="entry name" value="Cellulose/chitin-bd_N"/>
</dbReference>
<dbReference type="Proteomes" id="UP000694941">
    <property type="component" value="Unplaced"/>
</dbReference>
<dbReference type="PANTHER" id="PTHR21113:SF4">
    <property type="entry name" value="CHITIN-BINDING TYPE-4 DOMAIN-CONTAINING PROTEIN"/>
    <property type="match status" value="1"/>
</dbReference>
<keyword evidence="1" id="KW-0732">Signal</keyword>
<organism evidence="3 4">
    <name type="scientific">Limulus polyphemus</name>
    <name type="common">Atlantic horseshoe crab</name>
    <dbReference type="NCBI Taxonomy" id="6850"/>
    <lineage>
        <taxon>Eukaryota</taxon>
        <taxon>Metazoa</taxon>
        <taxon>Ecdysozoa</taxon>
        <taxon>Arthropoda</taxon>
        <taxon>Chelicerata</taxon>
        <taxon>Merostomata</taxon>
        <taxon>Xiphosura</taxon>
        <taxon>Limulidae</taxon>
        <taxon>Limulus</taxon>
    </lineage>
</organism>
<evidence type="ECO:0000313" key="3">
    <source>
        <dbReference type="Proteomes" id="UP000694941"/>
    </source>
</evidence>
<proteinExistence type="predicted"/>
<evidence type="ECO:0000313" key="4">
    <source>
        <dbReference type="RefSeq" id="XP_022256420.1"/>
    </source>
</evidence>
<evidence type="ECO:0000256" key="1">
    <source>
        <dbReference type="SAM" id="SignalP"/>
    </source>
</evidence>
<gene>
    <name evidence="4" type="primary">LOC106472108</name>
</gene>
<name>A0ABM1TKL4_LIMPO</name>
<dbReference type="RefSeq" id="XP_022256420.1">
    <property type="nucleotide sequence ID" value="XM_022400712.1"/>
</dbReference>
<accession>A0ABM1TKL4</accession>
<dbReference type="PANTHER" id="PTHR21113">
    <property type="entry name" value="AGAP001705-PA"/>
    <property type="match status" value="1"/>
</dbReference>
<reference evidence="4" key="1">
    <citation type="submission" date="2025-08" db="UniProtKB">
        <authorList>
            <consortium name="RefSeq"/>
        </authorList>
    </citation>
    <scope>IDENTIFICATION</scope>
    <source>
        <tissue evidence="4">Muscle</tissue>
    </source>
</reference>
<feature type="chain" id="PRO_5046294825" evidence="1">
    <location>
        <begin position="17"/>
        <end position="219"/>
    </location>
</feature>
<evidence type="ECO:0000259" key="2">
    <source>
        <dbReference type="Pfam" id="PF03067"/>
    </source>
</evidence>